<organism evidence="1">
    <name type="scientific">Anguilla anguilla</name>
    <name type="common">European freshwater eel</name>
    <name type="synonym">Muraena anguilla</name>
    <dbReference type="NCBI Taxonomy" id="7936"/>
    <lineage>
        <taxon>Eukaryota</taxon>
        <taxon>Metazoa</taxon>
        <taxon>Chordata</taxon>
        <taxon>Craniata</taxon>
        <taxon>Vertebrata</taxon>
        <taxon>Euteleostomi</taxon>
        <taxon>Actinopterygii</taxon>
        <taxon>Neopterygii</taxon>
        <taxon>Teleostei</taxon>
        <taxon>Anguilliformes</taxon>
        <taxon>Anguillidae</taxon>
        <taxon>Anguilla</taxon>
    </lineage>
</organism>
<accession>A0A0E9QJV7</accession>
<evidence type="ECO:0000313" key="1">
    <source>
        <dbReference type="EMBL" id="JAH16645.1"/>
    </source>
</evidence>
<dbReference type="AlphaFoldDB" id="A0A0E9QJV7"/>
<name>A0A0E9QJV7_ANGAN</name>
<reference evidence="1" key="2">
    <citation type="journal article" date="2015" name="Fish Shellfish Immunol.">
        <title>Early steps in the European eel (Anguilla anguilla)-Vibrio vulnificus interaction in the gills: Role of the RtxA13 toxin.</title>
        <authorList>
            <person name="Callol A."/>
            <person name="Pajuelo D."/>
            <person name="Ebbesson L."/>
            <person name="Teles M."/>
            <person name="MacKenzie S."/>
            <person name="Amaro C."/>
        </authorList>
    </citation>
    <scope>NUCLEOTIDE SEQUENCE</scope>
</reference>
<protein>
    <submittedName>
        <fullName evidence="1">Uncharacterized protein</fullName>
    </submittedName>
</protein>
<reference evidence="1" key="1">
    <citation type="submission" date="2014-11" db="EMBL/GenBank/DDBJ databases">
        <authorList>
            <person name="Amaro Gonzalez C."/>
        </authorList>
    </citation>
    <scope>NUCLEOTIDE SEQUENCE</scope>
</reference>
<dbReference type="EMBL" id="GBXM01091932">
    <property type="protein sequence ID" value="JAH16645.1"/>
    <property type="molecule type" value="Transcribed_RNA"/>
</dbReference>
<proteinExistence type="predicted"/>
<sequence length="30" mass="3596">MLVCNPKKSRKCRCIFEAWVPLVDFQCFFS</sequence>